<protein>
    <submittedName>
        <fullName evidence="2">Uncharacterized protein</fullName>
    </submittedName>
</protein>
<dbReference type="RefSeq" id="WP_117543716.1">
    <property type="nucleotide sequence ID" value="NZ_QVLV01000002.1"/>
</dbReference>
<sequence>MRDKETEKFERVGRSYILLVLAAGIILPLVASLIMCIVMGEIRVDLVLAMSLIFGIMIWIIMLMMIAWGNFSSLFVKKTAKEVDSLPYRFDSSFQGRGGILYIDMTNGVIGFISSYNPFKIQIFNASRIDRIETIASAMTGIRFVFYLDGKKITMPTLLTNRVVSTKSGIGAEAVSKADAFVEILKAAKARAEGRM</sequence>
<dbReference type="Proteomes" id="UP000260812">
    <property type="component" value="Unassembled WGS sequence"/>
</dbReference>
<organism evidence="2 3">
    <name type="scientific">Eisenbergiella massiliensis</name>
    <dbReference type="NCBI Taxonomy" id="1720294"/>
    <lineage>
        <taxon>Bacteria</taxon>
        <taxon>Bacillati</taxon>
        <taxon>Bacillota</taxon>
        <taxon>Clostridia</taxon>
        <taxon>Lachnospirales</taxon>
        <taxon>Lachnospiraceae</taxon>
        <taxon>Eisenbergiella</taxon>
    </lineage>
</organism>
<keyword evidence="3" id="KW-1185">Reference proteome</keyword>
<reference evidence="2" key="1">
    <citation type="submission" date="2018-08" db="EMBL/GenBank/DDBJ databases">
        <title>A genome reference for cultivated species of the human gut microbiota.</title>
        <authorList>
            <person name="Zou Y."/>
            <person name="Xue W."/>
            <person name="Luo G."/>
        </authorList>
    </citation>
    <scope>NUCLEOTIDE SEQUENCE [LARGE SCALE GENOMIC DNA]</scope>
    <source>
        <strain evidence="2">TF05-5AC</strain>
    </source>
</reference>
<keyword evidence="1" id="KW-0472">Membrane</keyword>
<name>A0A3E3IAR7_9FIRM</name>
<gene>
    <name evidence="2" type="ORF">DXC51_03440</name>
</gene>
<dbReference type="GeneID" id="97985963"/>
<evidence type="ECO:0000256" key="1">
    <source>
        <dbReference type="SAM" id="Phobius"/>
    </source>
</evidence>
<keyword evidence="1" id="KW-1133">Transmembrane helix</keyword>
<evidence type="ECO:0000313" key="3">
    <source>
        <dbReference type="Proteomes" id="UP000260812"/>
    </source>
</evidence>
<evidence type="ECO:0000313" key="2">
    <source>
        <dbReference type="EMBL" id="RGE64140.1"/>
    </source>
</evidence>
<dbReference type="AlphaFoldDB" id="A0A3E3IAR7"/>
<feature type="transmembrane region" description="Helical" evidence="1">
    <location>
        <begin position="46"/>
        <end position="68"/>
    </location>
</feature>
<feature type="transmembrane region" description="Helical" evidence="1">
    <location>
        <begin position="16"/>
        <end position="40"/>
    </location>
</feature>
<proteinExistence type="predicted"/>
<keyword evidence="1" id="KW-0812">Transmembrane</keyword>
<dbReference type="EMBL" id="QVLV01000002">
    <property type="protein sequence ID" value="RGE64140.1"/>
    <property type="molecule type" value="Genomic_DNA"/>
</dbReference>
<comment type="caution">
    <text evidence="2">The sequence shown here is derived from an EMBL/GenBank/DDBJ whole genome shotgun (WGS) entry which is preliminary data.</text>
</comment>
<accession>A0A3E3IAR7</accession>